<sequence>MAELFPQAAAAATTTTTNNEPTDDGKVVNLNAKICMAECYARNESKSFPMSNLFIGDSRLGCKSDADEQLILHIAFDEFVKVKEIKLTEFNQGLEPENNPSKIHIFVNRDNLGFEDCDDVDPTQTLHLTTEQLKEHAAPIPLQFVKYQRVKSMTLFIEDNQGGDVTALGGLKFYGRPVVSTNMSEFKKNPQE</sequence>
<comment type="caution">
    <text evidence="4">The sequence shown here is derived from an EMBL/GenBank/DDBJ whole genome shotgun (WGS) entry which is preliminary data.</text>
</comment>
<dbReference type="PROSITE" id="PS51532">
    <property type="entry name" value="PITH"/>
    <property type="match status" value="1"/>
</dbReference>
<evidence type="ECO:0000313" key="4">
    <source>
        <dbReference type="EMBL" id="GAX13733.1"/>
    </source>
</evidence>
<dbReference type="InterPro" id="IPR037047">
    <property type="entry name" value="PITH_dom_sf"/>
</dbReference>
<keyword evidence="1" id="KW-1015">Disulfide bond</keyword>
<evidence type="ECO:0000313" key="5">
    <source>
        <dbReference type="Proteomes" id="UP000198406"/>
    </source>
</evidence>
<dbReference type="Gene3D" id="2.60.120.470">
    <property type="entry name" value="PITH domain"/>
    <property type="match status" value="1"/>
</dbReference>
<feature type="compositionally biased region" description="Low complexity" evidence="2">
    <location>
        <begin position="8"/>
        <end position="17"/>
    </location>
</feature>
<dbReference type="GO" id="GO:0005737">
    <property type="term" value="C:cytoplasm"/>
    <property type="evidence" value="ECO:0007669"/>
    <property type="project" value="UniProtKB-ARBA"/>
</dbReference>
<name>A0A1Z5JI91_FISSO</name>
<evidence type="ECO:0000259" key="3">
    <source>
        <dbReference type="PROSITE" id="PS51532"/>
    </source>
</evidence>
<dbReference type="SUPFAM" id="SSF49785">
    <property type="entry name" value="Galactose-binding domain-like"/>
    <property type="match status" value="1"/>
</dbReference>
<dbReference type="InterPro" id="IPR010400">
    <property type="entry name" value="PITH_dom"/>
</dbReference>
<evidence type="ECO:0000256" key="2">
    <source>
        <dbReference type="SAM" id="MobiDB-lite"/>
    </source>
</evidence>
<gene>
    <name evidence="4" type="ORF">FisN_30Lu021</name>
</gene>
<dbReference type="OrthoDB" id="2121326at2759"/>
<dbReference type="EMBL" id="BDSP01000073">
    <property type="protein sequence ID" value="GAX13733.1"/>
    <property type="molecule type" value="Genomic_DNA"/>
</dbReference>
<proteinExistence type="predicted"/>
<protein>
    <recommendedName>
        <fullName evidence="3">PITH domain-containing protein</fullName>
    </recommendedName>
</protein>
<dbReference type="Pfam" id="PF06201">
    <property type="entry name" value="PITH"/>
    <property type="match status" value="1"/>
</dbReference>
<feature type="domain" description="PITH" evidence="3">
    <location>
        <begin position="19"/>
        <end position="192"/>
    </location>
</feature>
<dbReference type="PANTHER" id="PTHR46115">
    <property type="entry name" value="THIOREDOXIN-LIKE PROTEIN 1"/>
    <property type="match status" value="1"/>
</dbReference>
<accession>A0A1Z5JI91</accession>
<organism evidence="4 5">
    <name type="scientific">Fistulifera solaris</name>
    <name type="common">Oleaginous diatom</name>
    <dbReference type="NCBI Taxonomy" id="1519565"/>
    <lineage>
        <taxon>Eukaryota</taxon>
        <taxon>Sar</taxon>
        <taxon>Stramenopiles</taxon>
        <taxon>Ochrophyta</taxon>
        <taxon>Bacillariophyta</taxon>
        <taxon>Bacillariophyceae</taxon>
        <taxon>Bacillariophycidae</taxon>
        <taxon>Naviculales</taxon>
        <taxon>Naviculaceae</taxon>
        <taxon>Fistulifera</taxon>
    </lineage>
</organism>
<evidence type="ECO:0000256" key="1">
    <source>
        <dbReference type="ARBA" id="ARBA00023157"/>
    </source>
</evidence>
<reference evidence="4 5" key="1">
    <citation type="journal article" date="2015" name="Plant Cell">
        <title>Oil accumulation by the oleaginous diatom Fistulifera solaris as revealed by the genome and transcriptome.</title>
        <authorList>
            <person name="Tanaka T."/>
            <person name="Maeda Y."/>
            <person name="Veluchamy A."/>
            <person name="Tanaka M."/>
            <person name="Abida H."/>
            <person name="Marechal E."/>
            <person name="Bowler C."/>
            <person name="Muto M."/>
            <person name="Sunaga Y."/>
            <person name="Tanaka M."/>
            <person name="Yoshino T."/>
            <person name="Taniguchi T."/>
            <person name="Fukuda Y."/>
            <person name="Nemoto M."/>
            <person name="Matsumoto M."/>
            <person name="Wong P.S."/>
            <person name="Aburatani S."/>
            <person name="Fujibuchi W."/>
        </authorList>
    </citation>
    <scope>NUCLEOTIDE SEQUENCE [LARGE SCALE GENOMIC DNA]</scope>
    <source>
        <strain evidence="4 5">JPCC DA0580</strain>
    </source>
</reference>
<feature type="region of interest" description="Disordered" evidence="2">
    <location>
        <begin position="1"/>
        <end position="24"/>
    </location>
</feature>
<dbReference type="AlphaFoldDB" id="A0A1Z5JI91"/>
<dbReference type="Proteomes" id="UP000198406">
    <property type="component" value="Unassembled WGS sequence"/>
</dbReference>
<dbReference type="InParanoid" id="A0A1Z5JI91"/>
<dbReference type="InterPro" id="IPR008979">
    <property type="entry name" value="Galactose-bd-like_sf"/>
</dbReference>
<keyword evidence="5" id="KW-1185">Reference proteome</keyword>